<dbReference type="Pfam" id="PF00408">
    <property type="entry name" value="PGM_PMM_IV"/>
    <property type="match status" value="1"/>
</dbReference>
<evidence type="ECO:0000256" key="5">
    <source>
        <dbReference type="ARBA" id="ARBA00022842"/>
    </source>
</evidence>
<name>A0A9W6IXI2_9HYPH</name>
<dbReference type="InterPro" id="IPR005841">
    <property type="entry name" value="Alpha-D-phosphohexomutase_SF"/>
</dbReference>
<dbReference type="Pfam" id="PF02879">
    <property type="entry name" value="PGM_PMM_II"/>
    <property type="match status" value="1"/>
</dbReference>
<evidence type="ECO:0000259" key="8">
    <source>
        <dbReference type="Pfam" id="PF02878"/>
    </source>
</evidence>
<feature type="domain" description="Alpha-D-phosphohexomutase C-terminal" evidence="7">
    <location>
        <begin position="419"/>
        <end position="484"/>
    </location>
</feature>
<evidence type="ECO:0000313" key="12">
    <source>
        <dbReference type="Proteomes" id="UP001143372"/>
    </source>
</evidence>
<dbReference type="SUPFAM" id="SSF55957">
    <property type="entry name" value="Phosphoglucomutase, C-terminal domain"/>
    <property type="match status" value="1"/>
</dbReference>
<evidence type="ECO:0000259" key="7">
    <source>
        <dbReference type="Pfam" id="PF00408"/>
    </source>
</evidence>
<dbReference type="InterPro" id="IPR036900">
    <property type="entry name" value="A-D-PHexomutase_C_sf"/>
</dbReference>
<evidence type="ECO:0000256" key="2">
    <source>
        <dbReference type="ARBA" id="ARBA00010231"/>
    </source>
</evidence>
<protein>
    <submittedName>
        <fullName evidence="11">Phosphoglucomutase</fullName>
    </submittedName>
</protein>
<dbReference type="GO" id="GO:0005975">
    <property type="term" value="P:carbohydrate metabolic process"/>
    <property type="evidence" value="ECO:0007669"/>
    <property type="project" value="InterPro"/>
</dbReference>
<evidence type="ECO:0000256" key="1">
    <source>
        <dbReference type="ARBA" id="ARBA00001946"/>
    </source>
</evidence>
<comment type="similarity">
    <text evidence="2">Belongs to the phosphohexose mutase family.</text>
</comment>
<keyword evidence="4" id="KW-0479">Metal-binding</keyword>
<reference evidence="11" key="2">
    <citation type="submission" date="2023-01" db="EMBL/GenBank/DDBJ databases">
        <authorList>
            <person name="Sun Q."/>
            <person name="Evtushenko L."/>
        </authorList>
    </citation>
    <scope>NUCLEOTIDE SEQUENCE</scope>
    <source>
        <strain evidence="11">VKM B-2347</strain>
    </source>
</reference>
<dbReference type="PANTHER" id="PTHR43771">
    <property type="entry name" value="PHOSPHOMANNOMUTASE"/>
    <property type="match status" value="1"/>
</dbReference>
<dbReference type="PANTHER" id="PTHR43771:SF2">
    <property type="entry name" value="PHOSPHOMANNOMUTASE_PHOSPHOGLUCOMUTASE"/>
    <property type="match status" value="1"/>
</dbReference>
<reference evidence="11" key="1">
    <citation type="journal article" date="2014" name="Int. J. Syst. Evol. Microbiol.">
        <title>Complete genome sequence of Corynebacterium casei LMG S-19264T (=DSM 44701T), isolated from a smear-ripened cheese.</title>
        <authorList>
            <consortium name="US DOE Joint Genome Institute (JGI-PGF)"/>
            <person name="Walter F."/>
            <person name="Albersmeier A."/>
            <person name="Kalinowski J."/>
            <person name="Ruckert C."/>
        </authorList>
    </citation>
    <scope>NUCLEOTIDE SEQUENCE</scope>
    <source>
        <strain evidence="11">VKM B-2347</strain>
    </source>
</reference>
<gene>
    <name evidence="11" type="ORF">GCM10008179_05990</name>
</gene>
<feature type="domain" description="Alpha-D-phosphohexomutase alpha/beta/alpha" evidence="8">
    <location>
        <begin position="26"/>
        <end position="157"/>
    </location>
</feature>
<dbReference type="CDD" id="cd03089">
    <property type="entry name" value="PMM_PGM"/>
    <property type="match status" value="1"/>
</dbReference>
<keyword evidence="3" id="KW-0597">Phosphoprotein</keyword>
<keyword evidence="5" id="KW-0460">Magnesium</keyword>
<evidence type="ECO:0000256" key="3">
    <source>
        <dbReference type="ARBA" id="ARBA00022553"/>
    </source>
</evidence>
<dbReference type="PRINTS" id="PR00509">
    <property type="entry name" value="PGMPMM"/>
</dbReference>
<keyword evidence="6" id="KW-0413">Isomerase</keyword>
<dbReference type="InterPro" id="IPR005843">
    <property type="entry name" value="A-D-PHexomutase_C"/>
</dbReference>
<proteinExistence type="inferred from homology"/>
<keyword evidence="12" id="KW-1185">Reference proteome</keyword>
<feature type="domain" description="Alpha-D-phosphohexomutase alpha/beta/alpha" evidence="9">
    <location>
        <begin position="176"/>
        <end position="272"/>
    </location>
</feature>
<dbReference type="InterPro" id="IPR005845">
    <property type="entry name" value="A-D-PHexomutase_a/b/a-II"/>
</dbReference>
<sequence>MFPKPHASLKPNTYEFESAPMVRHTGFREYDARWLFPDEINLMGVQALGMGLGTLIHRLGVAPEIVVGHDFRSYSSQIKMALTTGLMAAGLKVRDIGLALSPMAYFAQFELDTPCVAMVTASHNDNGWTGVKMGVQRPLTFGPEEMGRLKEIVLDADFDLRGGGSFEFIENFPDRYLARLLDRPKLTRKIKVVAACGNGTAGAFAPRALEMLGCEVIPLDAELDHSFPKYNPNPEDMHMLHAIRDAVLEHGADVGLGFDGDGDRCGVVDDEGDEIFADKVGVMLARDLSAVHPNARFVVDVKSTGLFATDPVLIANGAKTDYWKTGHSYIKRRVSELNALVGFEKSGHYFFNAPIGYGYDDGLVSAFAVCDMLDRNPGKSMADLKRALPKTWGSPTMSPHCADEVKYDVVAEVTAAFETLQAEGRTIAGQPIRDIVTVNGVRVTCEDGTWGLVRASSNKPELVVVVESPVSEARLREMFKAVDETLRRRPEVGAYNQTI</sequence>
<dbReference type="Gene3D" id="3.30.310.50">
    <property type="entry name" value="Alpha-D-phosphohexomutase, C-terminal domain"/>
    <property type="match status" value="1"/>
</dbReference>
<evidence type="ECO:0000256" key="4">
    <source>
        <dbReference type="ARBA" id="ARBA00022723"/>
    </source>
</evidence>
<dbReference type="InterPro" id="IPR005846">
    <property type="entry name" value="A-D-PHexomutase_a/b/a-III"/>
</dbReference>
<evidence type="ECO:0000313" key="11">
    <source>
        <dbReference type="EMBL" id="GLK66961.1"/>
    </source>
</evidence>
<dbReference type="GO" id="GO:0016868">
    <property type="term" value="F:intramolecular phosphotransferase activity"/>
    <property type="evidence" value="ECO:0007669"/>
    <property type="project" value="InterPro"/>
</dbReference>
<feature type="domain" description="Alpha-D-phosphohexomutase alpha/beta/alpha" evidence="10">
    <location>
        <begin position="278"/>
        <end position="390"/>
    </location>
</feature>
<organism evidence="11 12">
    <name type="scientific">Hansschlegelia plantiphila</name>
    <dbReference type="NCBI Taxonomy" id="374655"/>
    <lineage>
        <taxon>Bacteria</taxon>
        <taxon>Pseudomonadati</taxon>
        <taxon>Pseudomonadota</taxon>
        <taxon>Alphaproteobacteria</taxon>
        <taxon>Hyphomicrobiales</taxon>
        <taxon>Methylopilaceae</taxon>
        <taxon>Hansschlegelia</taxon>
    </lineage>
</organism>
<evidence type="ECO:0000256" key="6">
    <source>
        <dbReference type="ARBA" id="ARBA00023235"/>
    </source>
</evidence>
<dbReference type="RefSeq" id="WP_271167218.1">
    <property type="nucleotide sequence ID" value="NZ_BSFI01000002.1"/>
</dbReference>
<comment type="caution">
    <text evidence="11">The sequence shown here is derived from an EMBL/GenBank/DDBJ whole genome shotgun (WGS) entry which is preliminary data.</text>
</comment>
<dbReference type="AlphaFoldDB" id="A0A9W6IXI2"/>
<dbReference type="EMBL" id="BSFI01000002">
    <property type="protein sequence ID" value="GLK66961.1"/>
    <property type="molecule type" value="Genomic_DNA"/>
</dbReference>
<accession>A0A9W6IXI2</accession>
<dbReference type="Pfam" id="PF02878">
    <property type="entry name" value="PGM_PMM_I"/>
    <property type="match status" value="1"/>
</dbReference>
<dbReference type="Pfam" id="PF02880">
    <property type="entry name" value="PGM_PMM_III"/>
    <property type="match status" value="1"/>
</dbReference>
<evidence type="ECO:0000259" key="9">
    <source>
        <dbReference type="Pfam" id="PF02879"/>
    </source>
</evidence>
<dbReference type="SUPFAM" id="SSF53738">
    <property type="entry name" value="Phosphoglucomutase, first 3 domains"/>
    <property type="match status" value="3"/>
</dbReference>
<dbReference type="Proteomes" id="UP001143372">
    <property type="component" value="Unassembled WGS sequence"/>
</dbReference>
<dbReference type="InterPro" id="IPR016055">
    <property type="entry name" value="A-D-PHexomutase_a/b/a-I/II/III"/>
</dbReference>
<dbReference type="Gene3D" id="3.40.120.10">
    <property type="entry name" value="Alpha-D-Glucose-1,6-Bisphosphate, subunit A, domain 3"/>
    <property type="match status" value="3"/>
</dbReference>
<dbReference type="InterPro" id="IPR005844">
    <property type="entry name" value="A-D-PHexomutase_a/b/a-I"/>
</dbReference>
<evidence type="ECO:0000259" key="10">
    <source>
        <dbReference type="Pfam" id="PF02880"/>
    </source>
</evidence>
<comment type="cofactor">
    <cofactor evidence="1">
        <name>Mg(2+)</name>
        <dbReference type="ChEBI" id="CHEBI:18420"/>
    </cofactor>
</comment>
<dbReference type="GO" id="GO:0046872">
    <property type="term" value="F:metal ion binding"/>
    <property type="evidence" value="ECO:0007669"/>
    <property type="project" value="UniProtKB-KW"/>
</dbReference>